<keyword evidence="6" id="KW-1185">Reference proteome</keyword>
<dbReference type="PROSITE" id="PS50987">
    <property type="entry name" value="HTH_ARSR_2"/>
    <property type="match status" value="1"/>
</dbReference>
<evidence type="ECO:0000256" key="2">
    <source>
        <dbReference type="ARBA" id="ARBA00023125"/>
    </source>
</evidence>
<dbReference type="SUPFAM" id="SSF46785">
    <property type="entry name" value="Winged helix' DNA-binding domain"/>
    <property type="match status" value="1"/>
</dbReference>
<dbReference type="Gene3D" id="1.10.10.10">
    <property type="entry name" value="Winged helix-like DNA-binding domain superfamily/Winged helix DNA-binding domain"/>
    <property type="match status" value="1"/>
</dbReference>
<dbReference type="InterPro" id="IPR036388">
    <property type="entry name" value="WH-like_DNA-bd_sf"/>
</dbReference>
<organism evidence="5 6">
    <name type="scientific">Balneatrix alpica</name>
    <dbReference type="NCBI Taxonomy" id="75684"/>
    <lineage>
        <taxon>Bacteria</taxon>
        <taxon>Pseudomonadati</taxon>
        <taxon>Pseudomonadota</taxon>
        <taxon>Gammaproteobacteria</taxon>
        <taxon>Oceanospirillales</taxon>
        <taxon>Balneatrichaceae</taxon>
        <taxon>Balneatrix</taxon>
    </lineage>
</organism>
<keyword evidence="3" id="KW-0804">Transcription</keyword>
<evidence type="ECO:0000256" key="3">
    <source>
        <dbReference type="ARBA" id="ARBA00023163"/>
    </source>
</evidence>
<sequence length="102" mass="11330">MLSSSSLAGPEAAARLLKALANPERLRILCELSQGERKVQQLENCLGIAQPNLSQQLRVLREQQLVSTRRQGTCIHYRIRQGPALAVLQTLHQHFCVTTATT</sequence>
<dbReference type="InterPro" id="IPR001845">
    <property type="entry name" value="HTH_ArsR_DNA-bd_dom"/>
</dbReference>
<reference evidence="5 6" key="1">
    <citation type="submission" date="2024-09" db="EMBL/GenBank/DDBJ databases">
        <authorList>
            <person name="Sun Q."/>
            <person name="Mori K."/>
        </authorList>
    </citation>
    <scope>NUCLEOTIDE SEQUENCE [LARGE SCALE GENOMIC DNA]</scope>
    <source>
        <strain evidence="5 6">ATCC 51285</strain>
    </source>
</reference>
<evidence type="ECO:0000259" key="4">
    <source>
        <dbReference type="PROSITE" id="PS50987"/>
    </source>
</evidence>
<dbReference type="InterPro" id="IPR051011">
    <property type="entry name" value="Metal_resp_trans_reg"/>
</dbReference>
<dbReference type="EMBL" id="JBHLZN010000001">
    <property type="protein sequence ID" value="MFB9885883.1"/>
    <property type="molecule type" value="Genomic_DNA"/>
</dbReference>
<comment type="caution">
    <text evidence="5">The sequence shown here is derived from an EMBL/GenBank/DDBJ whole genome shotgun (WGS) entry which is preliminary data.</text>
</comment>
<evidence type="ECO:0000256" key="1">
    <source>
        <dbReference type="ARBA" id="ARBA00023015"/>
    </source>
</evidence>
<evidence type="ECO:0000313" key="5">
    <source>
        <dbReference type="EMBL" id="MFB9885883.1"/>
    </source>
</evidence>
<dbReference type="Pfam" id="PF01022">
    <property type="entry name" value="HTH_5"/>
    <property type="match status" value="1"/>
</dbReference>
<name>A0ABV5ZB95_9GAMM</name>
<gene>
    <name evidence="5" type="ORF">ACFFLH_05625</name>
</gene>
<dbReference type="NCBIfam" id="NF033788">
    <property type="entry name" value="HTH_metalloreg"/>
    <property type="match status" value="1"/>
</dbReference>
<dbReference type="InterPro" id="IPR036390">
    <property type="entry name" value="WH_DNA-bd_sf"/>
</dbReference>
<dbReference type="PANTHER" id="PTHR43132:SF2">
    <property type="entry name" value="ARSENICAL RESISTANCE OPERON REPRESSOR ARSR-RELATED"/>
    <property type="match status" value="1"/>
</dbReference>
<dbReference type="SMART" id="SM00418">
    <property type="entry name" value="HTH_ARSR"/>
    <property type="match status" value="1"/>
</dbReference>
<dbReference type="InterPro" id="IPR011991">
    <property type="entry name" value="ArsR-like_HTH"/>
</dbReference>
<feature type="domain" description="HTH arsR-type" evidence="4">
    <location>
        <begin position="7"/>
        <end position="99"/>
    </location>
</feature>
<evidence type="ECO:0000313" key="6">
    <source>
        <dbReference type="Proteomes" id="UP001589628"/>
    </source>
</evidence>
<dbReference type="RefSeq" id="WP_027313931.1">
    <property type="nucleotide sequence ID" value="NZ_JAUESS010000010.1"/>
</dbReference>
<protein>
    <submittedName>
        <fullName evidence="5">ArsR/SmtB family transcription factor</fullName>
    </submittedName>
</protein>
<keyword evidence="2" id="KW-0238">DNA-binding</keyword>
<dbReference type="Proteomes" id="UP001589628">
    <property type="component" value="Unassembled WGS sequence"/>
</dbReference>
<proteinExistence type="predicted"/>
<dbReference type="PRINTS" id="PR00778">
    <property type="entry name" value="HTHARSR"/>
</dbReference>
<dbReference type="CDD" id="cd00090">
    <property type="entry name" value="HTH_ARSR"/>
    <property type="match status" value="1"/>
</dbReference>
<dbReference type="PANTHER" id="PTHR43132">
    <property type="entry name" value="ARSENICAL RESISTANCE OPERON REPRESSOR ARSR-RELATED"/>
    <property type="match status" value="1"/>
</dbReference>
<accession>A0ABV5ZB95</accession>
<keyword evidence="1" id="KW-0805">Transcription regulation</keyword>